<evidence type="ECO:0000256" key="7">
    <source>
        <dbReference type="ARBA" id="ARBA00022842"/>
    </source>
</evidence>
<dbReference type="InterPro" id="IPR003607">
    <property type="entry name" value="HD/PDEase_dom"/>
</dbReference>
<evidence type="ECO:0000313" key="11">
    <source>
        <dbReference type="Proteomes" id="UP000178703"/>
    </source>
</evidence>
<dbReference type="Proteomes" id="UP000178703">
    <property type="component" value="Unassembled WGS sequence"/>
</dbReference>
<dbReference type="InterPro" id="IPR006675">
    <property type="entry name" value="HDIG_dom"/>
</dbReference>
<evidence type="ECO:0000256" key="2">
    <source>
        <dbReference type="ARBA" id="ARBA00022679"/>
    </source>
</evidence>
<dbReference type="STRING" id="1801668.A3D46_03170"/>
<comment type="caution">
    <text evidence="10">The sequence shown here is derived from an EMBL/GenBank/DDBJ whole genome shotgun (WGS) entry which is preliminary data.</text>
</comment>
<protein>
    <recommendedName>
        <fullName evidence="9">HD domain-containing protein</fullName>
    </recommendedName>
</protein>
<evidence type="ECO:0000256" key="1">
    <source>
        <dbReference type="ARBA" id="ARBA00001946"/>
    </source>
</evidence>
<keyword evidence="6" id="KW-0547">Nucleotide-binding</keyword>
<dbReference type="PROSITE" id="PS51831">
    <property type="entry name" value="HD"/>
    <property type="match status" value="1"/>
</dbReference>
<keyword evidence="4" id="KW-0548">Nucleotidyltransferase</keyword>
<gene>
    <name evidence="10" type="ORF">A3D46_03170</name>
</gene>
<dbReference type="PANTHER" id="PTHR46173">
    <property type="entry name" value="CCA TRNA NUCLEOTIDYLTRANSFERASE 1, MITOCHONDRIAL"/>
    <property type="match status" value="1"/>
</dbReference>
<dbReference type="CDD" id="cd05398">
    <property type="entry name" value="NT_ClassII-CCAase"/>
    <property type="match status" value="1"/>
</dbReference>
<dbReference type="GO" id="GO:0016779">
    <property type="term" value="F:nucleotidyltransferase activity"/>
    <property type="evidence" value="ECO:0007669"/>
    <property type="project" value="UniProtKB-KW"/>
</dbReference>
<dbReference type="Gene3D" id="1.10.3090.10">
    <property type="entry name" value="cca-adding enzyme, domain 2"/>
    <property type="match status" value="1"/>
</dbReference>
<feature type="domain" description="HD" evidence="9">
    <location>
        <begin position="253"/>
        <end position="373"/>
    </location>
</feature>
<dbReference type="SUPFAM" id="SSF81301">
    <property type="entry name" value="Nucleotidyltransferase"/>
    <property type="match status" value="1"/>
</dbReference>
<comment type="cofactor">
    <cofactor evidence="1">
        <name>Mg(2+)</name>
        <dbReference type="ChEBI" id="CHEBI:18420"/>
    </cofactor>
</comment>
<evidence type="ECO:0000313" key="10">
    <source>
        <dbReference type="EMBL" id="OGZ21885.1"/>
    </source>
</evidence>
<dbReference type="InterPro" id="IPR006674">
    <property type="entry name" value="HD_domain"/>
</dbReference>
<dbReference type="GO" id="GO:0000166">
    <property type="term" value="F:nucleotide binding"/>
    <property type="evidence" value="ECO:0007669"/>
    <property type="project" value="UniProtKB-KW"/>
</dbReference>
<comment type="similarity">
    <text evidence="8">Belongs to the tRNA nucleotidyltransferase/poly(A) polymerase family.</text>
</comment>
<organism evidence="10 11">
    <name type="scientific">Candidatus Nealsonbacteria bacterium RIFCSPHIGHO2_02_FULL_43_13</name>
    <dbReference type="NCBI Taxonomy" id="1801668"/>
    <lineage>
        <taxon>Bacteria</taxon>
        <taxon>Candidatus Nealsoniibacteriota</taxon>
    </lineage>
</organism>
<dbReference type="Pfam" id="PF01966">
    <property type="entry name" value="HD"/>
    <property type="match status" value="1"/>
</dbReference>
<proteinExistence type="inferred from homology"/>
<dbReference type="CDD" id="cd00077">
    <property type="entry name" value="HDc"/>
    <property type="match status" value="1"/>
</dbReference>
<evidence type="ECO:0000256" key="3">
    <source>
        <dbReference type="ARBA" id="ARBA00022694"/>
    </source>
</evidence>
<dbReference type="Pfam" id="PF12627">
    <property type="entry name" value="PolyA_pol_RNAbd"/>
    <property type="match status" value="1"/>
</dbReference>
<keyword evidence="3" id="KW-0819">tRNA processing</keyword>
<evidence type="ECO:0000256" key="5">
    <source>
        <dbReference type="ARBA" id="ARBA00022723"/>
    </source>
</evidence>
<evidence type="ECO:0000259" key="9">
    <source>
        <dbReference type="PROSITE" id="PS51831"/>
    </source>
</evidence>
<dbReference type="InterPro" id="IPR032828">
    <property type="entry name" value="PolyA_RNA-bd"/>
</dbReference>
<dbReference type="Pfam" id="PF01743">
    <property type="entry name" value="PolyA_pol"/>
    <property type="match status" value="1"/>
</dbReference>
<evidence type="ECO:0000256" key="6">
    <source>
        <dbReference type="ARBA" id="ARBA00022741"/>
    </source>
</evidence>
<reference evidence="10 11" key="1">
    <citation type="journal article" date="2016" name="Nat. Commun.">
        <title>Thousands of microbial genomes shed light on interconnected biogeochemical processes in an aquifer system.</title>
        <authorList>
            <person name="Anantharaman K."/>
            <person name="Brown C.T."/>
            <person name="Hug L.A."/>
            <person name="Sharon I."/>
            <person name="Castelle C.J."/>
            <person name="Probst A.J."/>
            <person name="Thomas B.C."/>
            <person name="Singh A."/>
            <person name="Wilkins M.J."/>
            <person name="Karaoz U."/>
            <person name="Brodie E.L."/>
            <person name="Williams K.H."/>
            <person name="Hubbard S.S."/>
            <person name="Banfield J.F."/>
        </authorList>
    </citation>
    <scope>NUCLEOTIDE SEQUENCE [LARGE SCALE GENOMIC DNA]</scope>
</reference>
<dbReference type="PANTHER" id="PTHR46173:SF1">
    <property type="entry name" value="CCA TRNA NUCLEOTIDYLTRANSFERASE 1, MITOCHONDRIAL"/>
    <property type="match status" value="1"/>
</dbReference>
<keyword evidence="5" id="KW-0479">Metal-binding</keyword>
<dbReference type="Gene3D" id="1.10.246.80">
    <property type="match status" value="1"/>
</dbReference>
<dbReference type="Gene3D" id="3.30.460.10">
    <property type="entry name" value="Beta Polymerase, domain 2"/>
    <property type="match status" value="1"/>
</dbReference>
<dbReference type="GO" id="GO:0008033">
    <property type="term" value="P:tRNA processing"/>
    <property type="evidence" value="ECO:0007669"/>
    <property type="project" value="UniProtKB-KW"/>
</dbReference>
<keyword evidence="8" id="KW-0694">RNA-binding</keyword>
<evidence type="ECO:0000256" key="8">
    <source>
        <dbReference type="RuleBase" id="RU003953"/>
    </source>
</evidence>
<dbReference type="InterPro" id="IPR050264">
    <property type="entry name" value="Bact_CCA-adding_enz_type3_sf"/>
</dbReference>
<keyword evidence="2 8" id="KW-0808">Transferase</keyword>
<dbReference type="InterPro" id="IPR002646">
    <property type="entry name" value="PolA_pol_head_dom"/>
</dbReference>
<dbReference type="EMBL" id="MHMD01000013">
    <property type="protein sequence ID" value="OGZ21885.1"/>
    <property type="molecule type" value="Genomic_DNA"/>
</dbReference>
<sequence>MTLPAEIQKIIKELGNAGYEGYAVGGCVRDLVLSEVEGLPIKPKDWDIATNAKPEEIQKVFPDSFYANKFGTVTVKTDSADNILREIQITPYRIEAKYTDKRHPEEVKFVSKLDDDLSRRDFTINALATADGKLIVDLFGGQTDLKEKIIRTVGKPGDRFGEDALRLLRAVRFAAALDFSIEEKTLNAIGENAELLRAISKERIRDEFLKIVESDKAYEGMLMLHETGLLKFIVPELEDGIGVGQNLHHIYTVWEHNLLALKYAADKKYSTEVRLASLFHDIGKPQTKRGEGKYSTFYGHDVVGARITARILERLRFSKEQAEIIIKFVRYHLFYYNVGEVTESSVRRLLANVGPENIENLIKVREADRIGSGRPKAVPYKLRHLKYIIDKVSHDPISAKMLKVNGEDVMKELGIPPGPKVGLILNSLLSEILEDPAKNTDEYLRNGIRKLDKKSPEELKRALEKIEQAVDAEEKERMKKYYV</sequence>
<name>A0A1G2E7X4_9BACT</name>
<dbReference type="GO" id="GO:0046872">
    <property type="term" value="F:metal ion binding"/>
    <property type="evidence" value="ECO:0007669"/>
    <property type="project" value="UniProtKB-KW"/>
</dbReference>
<dbReference type="SUPFAM" id="SSF81891">
    <property type="entry name" value="Poly A polymerase C-terminal region-like"/>
    <property type="match status" value="1"/>
</dbReference>
<dbReference type="AlphaFoldDB" id="A0A1G2E7X4"/>
<dbReference type="InterPro" id="IPR043519">
    <property type="entry name" value="NT_sf"/>
</dbReference>
<accession>A0A1G2E7X4</accession>
<evidence type="ECO:0000256" key="4">
    <source>
        <dbReference type="ARBA" id="ARBA00022695"/>
    </source>
</evidence>
<dbReference type="NCBIfam" id="TIGR00277">
    <property type="entry name" value="HDIG"/>
    <property type="match status" value="1"/>
</dbReference>
<dbReference type="GO" id="GO:0000049">
    <property type="term" value="F:tRNA binding"/>
    <property type="evidence" value="ECO:0007669"/>
    <property type="project" value="TreeGrafter"/>
</dbReference>
<keyword evidence="7" id="KW-0460">Magnesium</keyword>